<keyword evidence="4" id="KW-1185">Reference proteome</keyword>
<feature type="signal peptide" evidence="2">
    <location>
        <begin position="1"/>
        <end position="32"/>
    </location>
</feature>
<dbReference type="Pfam" id="PF00657">
    <property type="entry name" value="Lipase_GDSL"/>
    <property type="match status" value="1"/>
</dbReference>
<dbReference type="PROSITE" id="PS51257">
    <property type="entry name" value="PROKAR_LIPOPROTEIN"/>
    <property type="match status" value="1"/>
</dbReference>
<dbReference type="InterPro" id="IPR001087">
    <property type="entry name" value="GDSL"/>
</dbReference>
<reference evidence="3 4" key="2">
    <citation type="journal article" date="2016" name="Appl. Microbiol. Biotechnol.">
        <title>Mutations improving production and secretion of extracellular lipase by Burkholderia glumae PG1.</title>
        <authorList>
            <person name="Knapp A."/>
            <person name="Voget S."/>
            <person name="Gao R."/>
            <person name="Zaburannyi N."/>
            <person name="Krysciak D."/>
            <person name="Breuer M."/>
            <person name="Hauer B."/>
            <person name="Streit W.R."/>
            <person name="Muller R."/>
            <person name="Daniel R."/>
            <person name="Jaeger K.E."/>
        </authorList>
    </citation>
    <scope>NUCLEOTIDE SEQUENCE [LARGE SCALE GENOMIC DNA]</scope>
    <source>
        <strain evidence="3 4">PG1</strain>
    </source>
</reference>
<dbReference type="GO" id="GO:0016788">
    <property type="term" value="F:hydrolase activity, acting on ester bonds"/>
    <property type="evidence" value="ECO:0007669"/>
    <property type="project" value="InterPro"/>
</dbReference>
<dbReference type="Proteomes" id="UP000031838">
    <property type="component" value="Chromosome 1"/>
</dbReference>
<keyword evidence="2" id="KW-0732">Signal</keyword>
<dbReference type="Gene3D" id="3.40.50.1110">
    <property type="entry name" value="SGNH hydrolase"/>
    <property type="match status" value="1"/>
</dbReference>
<dbReference type="EMBL" id="CP002580">
    <property type="protein sequence ID" value="AJK47591.1"/>
    <property type="molecule type" value="Genomic_DNA"/>
</dbReference>
<dbReference type="AlphaFoldDB" id="A0A0B6S5R6"/>
<dbReference type="SUPFAM" id="SSF52266">
    <property type="entry name" value="SGNH hydrolase"/>
    <property type="match status" value="1"/>
</dbReference>
<name>A0A0B6S5R6_BURPL</name>
<evidence type="ECO:0000256" key="2">
    <source>
        <dbReference type="SAM" id="SignalP"/>
    </source>
</evidence>
<dbReference type="RefSeq" id="WP_042625888.1">
    <property type="nucleotide sequence ID" value="NZ_CP002580.1"/>
</dbReference>
<sequence>MKPTPTATPRLPSRLRRTAQLAIASAVLALLAACGGGDDNAAPTPTASVKMQVVSFGDSLSDVGTYSPQILLGFGGGRFTTNPGEVWTQKVAEFYGDTLKPAYEGGFGVPLQATGGLGYAQGGSRVTQQPGIGHADASVANADFAQATTTPISTQVQQYLQQYGSFNANQIVLVNGGANDILLQAQIAQAAGSTPAAQVAAAQAVGLAAQQLGGIVAQIASSGASHVFVSNMPDIGTTPLAVAGGAATAAALTQLSALFNQTLAATLTALNVDTTKVKLMDTFTWQDGVGANFAANGFSVGNTGTACNLDAMAAAAAKAGVAQPSAFASSLFCSPQTYTVANADQTYMFADTVHPTTRLHALFAQFVEQQITAAGVGAPK</sequence>
<reference evidence="4" key="1">
    <citation type="submission" date="2011-03" db="EMBL/GenBank/DDBJ databases">
        <authorList>
            <person name="Voget S."/>
            <person name="Streit W.R."/>
            <person name="Jaeger K.E."/>
            <person name="Daniel R."/>
        </authorList>
    </citation>
    <scope>NUCLEOTIDE SEQUENCE [LARGE SCALE GENOMIC DNA]</scope>
    <source>
        <strain evidence="4">PG1</strain>
    </source>
</reference>
<accession>A0A0B6S5R6</accession>
<organism evidence="3 4">
    <name type="scientific">Burkholderia plantarii</name>
    <dbReference type="NCBI Taxonomy" id="41899"/>
    <lineage>
        <taxon>Bacteria</taxon>
        <taxon>Pseudomonadati</taxon>
        <taxon>Pseudomonadota</taxon>
        <taxon>Betaproteobacteria</taxon>
        <taxon>Burkholderiales</taxon>
        <taxon>Burkholderiaceae</taxon>
        <taxon>Burkholderia</taxon>
    </lineage>
</organism>
<feature type="chain" id="PRO_5002109475" evidence="2">
    <location>
        <begin position="33"/>
        <end position="380"/>
    </location>
</feature>
<dbReference type="PANTHER" id="PTHR45648">
    <property type="entry name" value="GDSL LIPASE/ACYLHYDROLASE FAMILY PROTEIN (AFU_ORTHOLOGUE AFUA_4G14700)"/>
    <property type="match status" value="1"/>
</dbReference>
<dbReference type="PANTHER" id="PTHR45648:SF22">
    <property type="entry name" value="GDSL LIPASE_ACYLHYDROLASE FAMILY PROTEIN (AFU_ORTHOLOGUE AFUA_4G14700)"/>
    <property type="match status" value="1"/>
</dbReference>
<evidence type="ECO:0000256" key="1">
    <source>
        <dbReference type="ARBA" id="ARBA00022801"/>
    </source>
</evidence>
<keyword evidence="1" id="KW-0378">Hydrolase</keyword>
<dbReference type="HOGENOM" id="CLU_015101_3_0_4"/>
<evidence type="ECO:0000313" key="3">
    <source>
        <dbReference type="EMBL" id="AJK47591.1"/>
    </source>
</evidence>
<evidence type="ECO:0000313" key="4">
    <source>
        <dbReference type="Proteomes" id="UP000031838"/>
    </source>
</evidence>
<dbReference type="InterPro" id="IPR036514">
    <property type="entry name" value="SGNH_hydro_sf"/>
</dbReference>
<protein>
    <submittedName>
        <fullName evidence="3">Phospholipase/lecithinase/hemolysin-likeprotein</fullName>
    </submittedName>
</protein>
<dbReference type="KEGG" id="bgp:BGL_1c31150"/>
<dbReference type="InterPro" id="IPR051058">
    <property type="entry name" value="GDSL_Est/Lipase"/>
</dbReference>
<proteinExistence type="predicted"/>
<gene>
    <name evidence="3" type="ORF">BGL_1c31150</name>
</gene>